<name>A0AAN9T7I5_9HEMI</name>
<evidence type="ECO:0000256" key="3">
    <source>
        <dbReference type="ARBA" id="ARBA00022475"/>
    </source>
</evidence>
<dbReference type="GO" id="GO:0005886">
    <property type="term" value="C:plasma membrane"/>
    <property type="evidence" value="ECO:0007669"/>
    <property type="project" value="UniProtKB-SubCell"/>
</dbReference>
<evidence type="ECO:0000313" key="9">
    <source>
        <dbReference type="EMBL" id="KAK7576298.1"/>
    </source>
</evidence>
<evidence type="ECO:0000256" key="8">
    <source>
        <dbReference type="SAM" id="MobiDB-lite"/>
    </source>
</evidence>
<evidence type="ECO:0000256" key="1">
    <source>
        <dbReference type="ARBA" id="ARBA00004651"/>
    </source>
</evidence>
<feature type="transmembrane region" description="Helical" evidence="7">
    <location>
        <begin position="151"/>
        <end position="173"/>
    </location>
</feature>
<keyword evidence="6 7" id="KW-0472">Membrane</keyword>
<sequence length="423" mass="48080">MELCTSRHLLLSVFILQLVIVSCRQIFDFLGYMWASVLANFLYTLFIIFGVFGVVQSKSKYTVAYVLSSFYWILWNLIVMCIYFDLFDSSKLRSFLSFYTNSITWWRINGPGCKYFVSNLTQVEKDPDEPITADFITGCVIDSEYVEGIQAIVHTILALCGFVLGIRVSHIFYTKTDDVASNKKQSNGLPLYSIEYSPRRPEELYDDDDEDDDSSRSHGDSDNRCTIMGGNRPMTPRRVKRRNVNSKSSHPLTYQPRQDQQPPPYFRKSSAYGSTRSSGRSSTRRQRATTHNPISKYLEQQQQYSFQQRILNDSSTSNDSYRPPLTSSQSQLLSAAELINSNKVGHVNPNFTSSTSLDRPPSARSSYSNYHGVRTLAYNNKQAAAQVPSNSIRRNSRPAYSTFFNDGPPAYEIQGVVNSETVI</sequence>
<feature type="region of interest" description="Disordered" evidence="8">
    <location>
        <begin position="200"/>
        <end position="297"/>
    </location>
</feature>
<comment type="caution">
    <text evidence="9">The sequence shown here is derived from an EMBL/GenBank/DDBJ whole genome shotgun (WGS) entry which is preliminary data.</text>
</comment>
<accession>A0AAN9T7I5</accession>
<dbReference type="PANTHER" id="PTHR13084:SF6">
    <property type="entry name" value="SODIUM_POTASSIUM-TRANSPORTING ATPASE SUBUNIT BETA-1-INTERACTING PROTEIN"/>
    <property type="match status" value="1"/>
</dbReference>
<feature type="compositionally biased region" description="Basic residues" evidence="8">
    <location>
        <begin position="235"/>
        <end position="244"/>
    </location>
</feature>
<feature type="transmembrane region" description="Helical" evidence="7">
    <location>
        <begin position="62"/>
        <end position="86"/>
    </location>
</feature>
<dbReference type="Pfam" id="PF05640">
    <property type="entry name" value="NKAIN"/>
    <property type="match status" value="1"/>
</dbReference>
<evidence type="ECO:0000256" key="7">
    <source>
        <dbReference type="RuleBase" id="RU368041"/>
    </source>
</evidence>
<dbReference type="PROSITE" id="PS51257">
    <property type="entry name" value="PROKAR_LIPOPROTEIN"/>
    <property type="match status" value="1"/>
</dbReference>
<gene>
    <name evidence="9" type="ORF">V9T40_012584</name>
</gene>
<evidence type="ECO:0000313" key="10">
    <source>
        <dbReference type="Proteomes" id="UP001367676"/>
    </source>
</evidence>
<evidence type="ECO:0000256" key="4">
    <source>
        <dbReference type="ARBA" id="ARBA00022692"/>
    </source>
</evidence>
<dbReference type="GO" id="GO:0002028">
    <property type="term" value="P:regulation of sodium ion transport"/>
    <property type="evidence" value="ECO:0007669"/>
    <property type="project" value="UniProtKB-UniRule"/>
</dbReference>
<comment type="subcellular location">
    <subcellularLocation>
        <location evidence="1 7">Cell membrane</location>
        <topology evidence="1 7">Multi-pass membrane protein</topology>
    </subcellularLocation>
</comment>
<reference evidence="9 10" key="1">
    <citation type="submission" date="2024-03" db="EMBL/GenBank/DDBJ databases">
        <title>Adaptation during the transition from Ophiocordyceps entomopathogen to insect associate is accompanied by gene loss and intensified selection.</title>
        <authorList>
            <person name="Ward C.M."/>
            <person name="Onetto C.A."/>
            <person name="Borneman A.R."/>
        </authorList>
    </citation>
    <scope>NUCLEOTIDE SEQUENCE [LARGE SCALE GENOMIC DNA]</scope>
    <source>
        <strain evidence="9">AWRI1</strain>
        <tissue evidence="9">Single Adult Female</tissue>
    </source>
</reference>
<feature type="compositionally biased region" description="Acidic residues" evidence="8">
    <location>
        <begin position="204"/>
        <end position="213"/>
    </location>
</feature>
<evidence type="ECO:0000256" key="5">
    <source>
        <dbReference type="ARBA" id="ARBA00022989"/>
    </source>
</evidence>
<keyword evidence="4 7" id="KW-0812">Transmembrane</keyword>
<feature type="transmembrane region" description="Helical" evidence="7">
    <location>
        <begin position="33"/>
        <end position="55"/>
    </location>
</feature>
<dbReference type="PANTHER" id="PTHR13084">
    <property type="entry name" value="T-CELL LYMPHOMA BREAKPOINT-ASSOCIATED TARGET 1-RELATED"/>
    <property type="match status" value="1"/>
</dbReference>
<keyword evidence="10" id="KW-1185">Reference proteome</keyword>
<feature type="compositionally biased region" description="Basic and acidic residues" evidence="8">
    <location>
        <begin position="214"/>
        <end position="223"/>
    </location>
</feature>
<protein>
    <recommendedName>
        <fullName evidence="7">Sodium/potassium-transporting ATPase subunit beta-1-interacting protein</fullName>
        <shortName evidence="7">Na(+)/K(+)-transporting ATPase subunit beta-1-interacting protein</shortName>
    </recommendedName>
</protein>
<evidence type="ECO:0000256" key="6">
    <source>
        <dbReference type="ARBA" id="ARBA00023136"/>
    </source>
</evidence>
<keyword evidence="3 7" id="KW-1003">Cell membrane</keyword>
<dbReference type="AlphaFoldDB" id="A0AAN9T7I5"/>
<organism evidence="9 10">
    <name type="scientific">Parthenolecanium corni</name>
    <dbReference type="NCBI Taxonomy" id="536013"/>
    <lineage>
        <taxon>Eukaryota</taxon>
        <taxon>Metazoa</taxon>
        <taxon>Ecdysozoa</taxon>
        <taxon>Arthropoda</taxon>
        <taxon>Hexapoda</taxon>
        <taxon>Insecta</taxon>
        <taxon>Pterygota</taxon>
        <taxon>Neoptera</taxon>
        <taxon>Paraneoptera</taxon>
        <taxon>Hemiptera</taxon>
        <taxon>Sternorrhyncha</taxon>
        <taxon>Coccoidea</taxon>
        <taxon>Coccidae</taxon>
        <taxon>Parthenolecanium</taxon>
    </lineage>
</organism>
<dbReference type="InterPro" id="IPR008516">
    <property type="entry name" value="Na/K-Atpase_Interacting"/>
</dbReference>
<evidence type="ECO:0000256" key="2">
    <source>
        <dbReference type="ARBA" id="ARBA00006364"/>
    </source>
</evidence>
<keyword evidence="5 7" id="KW-1133">Transmembrane helix</keyword>
<feature type="compositionally biased region" description="Low complexity" evidence="8">
    <location>
        <begin position="267"/>
        <end position="281"/>
    </location>
</feature>
<dbReference type="Proteomes" id="UP001367676">
    <property type="component" value="Unassembled WGS sequence"/>
</dbReference>
<dbReference type="EMBL" id="JBBCAQ010000036">
    <property type="protein sequence ID" value="KAK7576298.1"/>
    <property type="molecule type" value="Genomic_DNA"/>
</dbReference>
<proteinExistence type="inferred from homology"/>
<comment type="similarity">
    <text evidence="2 7">Belongs to the NKAIN family.</text>
</comment>